<dbReference type="AlphaFoldDB" id="A0A803MVR7"/>
<dbReference type="RefSeq" id="XP_021739657.1">
    <property type="nucleotide sequence ID" value="XM_021883965.1"/>
</dbReference>
<evidence type="ECO:0000256" key="1">
    <source>
        <dbReference type="SAM" id="MobiDB-lite"/>
    </source>
</evidence>
<dbReference type="GeneID" id="110706058"/>
<name>A0A803MVR7_CHEQI</name>
<keyword evidence="3" id="KW-1185">Reference proteome</keyword>
<sequence length="180" mass="20563">MTGVRYTLVIEQLMQTIASFAWRFYPCGFAKGCGGCTIFLCTVKVAYGCPHEMNVPNVMLVKRSARIVHETMQAFMTAVNANVQEDVENEVAATKGENVSGVKIMVTLGKRQQNVSVGTPIMIDEHDVRERVRLEQEQRERESLSRCKEKEKGLRSKEREKGLRSKERETYLRSSKDKER</sequence>
<dbReference type="EnsemblPlants" id="AUR62035994-RA">
    <property type="protein sequence ID" value="AUR62035994-RA:cds"/>
    <property type="gene ID" value="AUR62035994"/>
</dbReference>
<reference evidence="2" key="2">
    <citation type="submission" date="2021-03" db="UniProtKB">
        <authorList>
            <consortium name="EnsemblPlants"/>
        </authorList>
    </citation>
    <scope>IDENTIFICATION</scope>
</reference>
<dbReference type="Proteomes" id="UP000596660">
    <property type="component" value="Unplaced"/>
</dbReference>
<dbReference type="Gramene" id="AUR62035994-RA">
    <property type="protein sequence ID" value="AUR62035994-RA:cds"/>
    <property type="gene ID" value="AUR62035994"/>
</dbReference>
<reference evidence="2" key="1">
    <citation type="journal article" date="2017" name="Nature">
        <title>The genome of Chenopodium quinoa.</title>
        <authorList>
            <person name="Jarvis D.E."/>
            <person name="Ho Y.S."/>
            <person name="Lightfoot D.J."/>
            <person name="Schmoeckel S.M."/>
            <person name="Li B."/>
            <person name="Borm T.J.A."/>
            <person name="Ohyanagi H."/>
            <person name="Mineta K."/>
            <person name="Michell C.T."/>
            <person name="Saber N."/>
            <person name="Kharbatia N.M."/>
            <person name="Rupper R.R."/>
            <person name="Sharp A.R."/>
            <person name="Dally N."/>
            <person name="Boughton B.A."/>
            <person name="Woo Y.H."/>
            <person name="Gao G."/>
            <person name="Schijlen E.G.W.M."/>
            <person name="Guo X."/>
            <person name="Momin A.A."/>
            <person name="Negrao S."/>
            <person name="Al-Babili S."/>
            <person name="Gehring C."/>
            <person name="Roessner U."/>
            <person name="Jung C."/>
            <person name="Murphy K."/>
            <person name="Arold S.T."/>
            <person name="Gojobori T."/>
            <person name="van der Linden C.G."/>
            <person name="van Loo E.N."/>
            <person name="Jellen E.N."/>
            <person name="Maughan P.J."/>
            <person name="Tester M."/>
        </authorList>
    </citation>
    <scope>NUCLEOTIDE SEQUENCE [LARGE SCALE GENOMIC DNA]</scope>
    <source>
        <strain evidence="2">cv. PI 614886</strain>
    </source>
</reference>
<evidence type="ECO:0000313" key="2">
    <source>
        <dbReference type="EnsemblPlants" id="AUR62035994-RA:cds"/>
    </source>
</evidence>
<organism evidence="2 3">
    <name type="scientific">Chenopodium quinoa</name>
    <name type="common">Quinoa</name>
    <dbReference type="NCBI Taxonomy" id="63459"/>
    <lineage>
        <taxon>Eukaryota</taxon>
        <taxon>Viridiplantae</taxon>
        <taxon>Streptophyta</taxon>
        <taxon>Embryophyta</taxon>
        <taxon>Tracheophyta</taxon>
        <taxon>Spermatophyta</taxon>
        <taxon>Magnoliopsida</taxon>
        <taxon>eudicotyledons</taxon>
        <taxon>Gunneridae</taxon>
        <taxon>Pentapetalae</taxon>
        <taxon>Caryophyllales</taxon>
        <taxon>Chenopodiaceae</taxon>
        <taxon>Chenopodioideae</taxon>
        <taxon>Atripliceae</taxon>
        <taxon>Chenopodium</taxon>
    </lineage>
</organism>
<evidence type="ECO:0000313" key="3">
    <source>
        <dbReference type="Proteomes" id="UP000596660"/>
    </source>
</evidence>
<feature type="region of interest" description="Disordered" evidence="1">
    <location>
        <begin position="135"/>
        <end position="180"/>
    </location>
</feature>
<gene>
    <name evidence="2" type="primary">LOC110706058</name>
</gene>
<dbReference type="OrthoDB" id="1001981at2759"/>
<dbReference type="KEGG" id="cqi:110706058"/>
<protein>
    <submittedName>
        <fullName evidence="2">Uncharacterized protein</fullName>
    </submittedName>
</protein>
<proteinExistence type="predicted"/>
<accession>A0A803MVR7</accession>